<name>A0A3D8HBB5_9BACT</name>
<dbReference type="AlphaFoldDB" id="A0A3D8HBB5"/>
<dbReference type="Pfam" id="PF10771">
    <property type="entry name" value="DUF2582"/>
    <property type="match status" value="1"/>
</dbReference>
<protein>
    <submittedName>
        <fullName evidence="1">Winged helix-turn-helix domain-containing protein</fullName>
    </submittedName>
</protein>
<dbReference type="Proteomes" id="UP000629596">
    <property type="component" value="Unassembled WGS sequence"/>
</dbReference>
<evidence type="ECO:0000313" key="4">
    <source>
        <dbReference type="Proteomes" id="UP000629596"/>
    </source>
</evidence>
<comment type="caution">
    <text evidence="2">The sequence shown here is derived from an EMBL/GenBank/DDBJ whole genome shotgun (WGS) entry which is preliminary data.</text>
</comment>
<reference evidence="2 3" key="1">
    <citation type="submission" date="2018-07" db="EMBL/GenBank/DDBJ databases">
        <title>Parabacteroides acidifaciens nov. sp., isolated from human feces.</title>
        <authorList>
            <person name="Wang Y.J."/>
        </authorList>
    </citation>
    <scope>NUCLEOTIDE SEQUENCE [LARGE SCALE GENOMIC DNA]</scope>
    <source>
        <strain evidence="2 3">426-9</strain>
    </source>
</reference>
<dbReference type="RefSeq" id="WP_115500505.1">
    <property type="nucleotide sequence ID" value="NZ_JACRTI010000043.1"/>
</dbReference>
<evidence type="ECO:0000313" key="3">
    <source>
        <dbReference type="Proteomes" id="UP000256321"/>
    </source>
</evidence>
<dbReference type="EMBL" id="JACRTI010000043">
    <property type="protein sequence ID" value="MBC8603010.1"/>
    <property type="molecule type" value="Genomic_DNA"/>
</dbReference>
<dbReference type="Proteomes" id="UP000256321">
    <property type="component" value="Unassembled WGS sequence"/>
</dbReference>
<proteinExistence type="predicted"/>
<evidence type="ECO:0000313" key="1">
    <source>
        <dbReference type="EMBL" id="MBC8603010.1"/>
    </source>
</evidence>
<gene>
    <name evidence="2" type="ORF">DWU89_15315</name>
    <name evidence="1" type="ORF">H8784_14940</name>
</gene>
<keyword evidence="4" id="KW-1185">Reference proteome</keyword>
<dbReference type="EMBL" id="QREV01000043">
    <property type="protein sequence ID" value="RDU48276.1"/>
    <property type="molecule type" value="Genomic_DNA"/>
</dbReference>
<dbReference type="InterPro" id="IPR019707">
    <property type="entry name" value="DUF2582"/>
</dbReference>
<dbReference type="InterPro" id="IPR036388">
    <property type="entry name" value="WH-like_DNA-bd_sf"/>
</dbReference>
<sequence>MNKNDVVSEAGQIWSLLSERKTLSVEKIGEMTHRQESLVCLALGWLVKEKKVRLVEKSGVLHAELNISIPEMYY</sequence>
<evidence type="ECO:0000313" key="2">
    <source>
        <dbReference type="EMBL" id="RDU48276.1"/>
    </source>
</evidence>
<organism evidence="2 3">
    <name type="scientific">Parabacteroides acidifaciens</name>
    <dbReference type="NCBI Taxonomy" id="2290935"/>
    <lineage>
        <taxon>Bacteria</taxon>
        <taxon>Pseudomonadati</taxon>
        <taxon>Bacteroidota</taxon>
        <taxon>Bacteroidia</taxon>
        <taxon>Bacteroidales</taxon>
        <taxon>Tannerellaceae</taxon>
        <taxon>Parabacteroides</taxon>
    </lineage>
</organism>
<accession>A0A3D8HBB5</accession>
<dbReference type="Gene3D" id="1.10.10.10">
    <property type="entry name" value="Winged helix-like DNA-binding domain superfamily/Winged helix DNA-binding domain"/>
    <property type="match status" value="1"/>
</dbReference>
<reference evidence="1 4" key="2">
    <citation type="submission" date="2020-08" db="EMBL/GenBank/DDBJ databases">
        <title>Genome public.</title>
        <authorList>
            <person name="Liu C."/>
            <person name="Sun Q."/>
        </authorList>
    </citation>
    <scope>NUCLEOTIDE SEQUENCE [LARGE SCALE GENOMIC DNA]</scope>
    <source>
        <strain evidence="1 4">426_9</strain>
    </source>
</reference>